<proteinExistence type="predicted"/>
<reference evidence="1" key="1">
    <citation type="submission" date="2022-03" db="EMBL/GenBank/DDBJ databases">
        <title>Genomic analyses of argali, domestic sheep and their hybrids provide insights into chromosomal evolution, heterosis and genetic basis of agronomic traits.</title>
        <authorList>
            <person name="Li M."/>
        </authorList>
    </citation>
    <scope>NUCLEOTIDE SEQUENCE</scope>
    <source>
        <strain evidence="1">CAU-MHL-2022a</strain>
        <tissue evidence="1">Skin</tissue>
    </source>
</reference>
<dbReference type="AlphaFoldDB" id="A0AAD4YIA8"/>
<comment type="caution">
    <text evidence="1">The sequence shown here is derived from an EMBL/GenBank/DDBJ whole genome shotgun (WGS) entry which is preliminary data.</text>
</comment>
<keyword evidence="2" id="KW-1185">Reference proteome</keyword>
<gene>
    <name evidence="1" type="ORF">MG293_001613</name>
</gene>
<sequence length="162" mass="18658">MKGEMVEAGGVEMDYRRYLTSDRIKSEKIANINELFSLFNVSEERMENEKCKSKVHKSPFHKNKCMHAYLLPSISLPMSFMIKIFIFELQLDSCEERKPFTDGPGQDIFCELNKANDLGKEVTCASFVLSIYLSVYNLPECSFPSATWLEVFRMLAIPDSEE</sequence>
<organism evidence="1 2">
    <name type="scientific">Ovis ammon polii</name>
    <dbReference type="NCBI Taxonomy" id="230172"/>
    <lineage>
        <taxon>Eukaryota</taxon>
        <taxon>Metazoa</taxon>
        <taxon>Chordata</taxon>
        <taxon>Craniata</taxon>
        <taxon>Vertebrata</taxon>
        <taxon>Euteleostomi</taxon>
        <taxon>Mammalia</taxon>
        <taxon>Eutheria</taxon>
        <taxon>Laurasiatheria</taxon>
        <taxon>Artiodactyla</taxon>
        <taxon>Ruminantia</taxon>
        <taxon>Pecora</taxon>
        <taxon>Bovidae</taxon>
        <taxon>Caprinae</taxon>
        <taxon>Ovis</taxon>
    </lineage>
</organism>
<dbReference type="EMBL" id="JAKZEL010000001">
    <property type="protein sequence ID" value="KAI4549283.1"/>
    <property type="molecule type" value="Genomic_DNA"/>
</dbReference>
<name>A0AAD4YIA8_OVIAM</name>
<protein>
    <submittedName>
        <fullName evidence="1">Uncharacterized protein</fullName>
    </submittedName>
</protein>
<accession>A0AAD4YIA8</accession>
<dbReference type="Proteomes" id="UP001214576">
    <property type="component" value="Unassembled WGS sequence"/>
</dbReference>
<evidence type="ECO:0000313" key="2">
    <source>
        <dbReference type="Proteomes" id="UP001214576"/>
    </source>
</evidence>
<evidence type="ECO:0000313" key="1">
    <source>
        <dbReference type="EMBL" id="KAI4549283.1"/>
    </source>
</evidence>